<dbReference type="GO" id="GO:0016846">
    <property type="term" value="F:carbon-sulfur lyase activity"/>
    <property type="evidence" value="ECO:0007669"/>
    <property type="project" value="InterPro"/>
</dbReference>
<dbReference type="RefSeq" id="WP_131174905.1">
    <property type="nucleotide sequence ID" value="NZ_QJUL01000031.1"/>
</dbReference>
<name>A0A4Q9QWG6_9GAMM</name>
<evidence type="ECO:0000256" key="3">
    <source>
        <dbReference type="ARBA" id="ARBA00022833"/>
    </source>
</evidence>
<dbReference type="SUPFAM" id="SSF51316">
    <property type="entry name" value="Mss4-like"/>
    <property type="match status" value="1"/>
</dbReference>
<dbReference type="AlphaFoldDB" id="A0A4Q9QWG6"/>
<dbReference type="EMBL" id="QJUM01000013">
    <property type="protein sequence ID" value="TBV05488.1"/>
    <property type="molecule type" value="Genomic_DNA"/>
</dbReference>
<gene>
    <name evidence="7" type="ORF">DNK34_13185</name>
    <name evidence="6" type="ORF">DNK44_18755</name>
</gene>
<dbReference type="PROSITE" id="PS51891">
    <property type="entry name" value="CENP_V_GFA"/>
    <property type="match status" value="1"/>
</dbReference>
<dbReference type="Gene3D" id="3.90.1590.10">
    <property type="entry name" value="glutathione-dependent formaldehyde- activating enzyme (gfa)"/>
    <property type="match status" value="1"/>
</dbReference>
<dbReference type="InterPro" id="IPR006913">
    <property type="entry name" value="CENP-V/GFA"/>
</dbReference>
<reference evidence="8 9" key="1">
    <citation type="submission" date="2018-06" db="EMBL/GenBank/DDBJ databases">
        <title>Three novel Pseudomonas species isolated from symptomatic oak.</title>
        <authorList>
            <person name="Bueno-Gonzalez V."/>
            <person name="Brady C."/>
        </authorList>
    </citation>
    <scope>NUCLEOTIDE SEQUENCE [LARGE SCALE GENOMIC DNA]</scope>
    <source>
        <strain evidence="7 8">P26B</strain>
        <strain evidence="6 9">P6B</strain>
    </source>
</reference>
<keyword evidence="2" id="KW-0479">Metal-binding</keyword>
<comment type="caution">
    <text evidence="6">The sequence shown here is derived from an EMBL/GenBank/DDBJ whole genome shotgun (WGS) entry which is preliminary data.</text>
</comment>
<sequence>MNATQEKHGRCLCGAVGISISTAQLTVSACHCATCRKWGGGPLMVVESETPPRISGEQQVRVHASSDWAERGFCGQCGSHLFYRLKAGGFHAIPVGLLDGDEAWRFELQVFIDAKPAYYCFANQTRNLTGEELFAQHGQA</sequence>
<evidence type="ECO:0000313" key="7">
    <source>
        <dbReference type="EMBL" id="TBV05488.1"/>
    </source>
</evidence>
<dbReference type="Proteomes" id="UP000293172">
    <property type="component" value="Unassembled WGS sequence"/>
</dbReference>
<feature type="domain" description="CENP-V/GFA" evidence="5">
    <location>
        <begin position="7"/>
        <end position="105"/>
    </location>
</feature>
<dbReference type="GO" id="GO:0046872">
    <property type="term" value="F:metal ion binding"/>
    <property type="evidence" value="ECO:0007669"/>
    <property type="project" value="UniProtKB-KW"/>
</dbReference>
<dbReference type="EMBL" id="QJUL01000031">
    <property type="protein sequence ID" value="TBU88305.1"/>
    <property type="molecule type" value="Genomic_DNA"/>
</dbReference>
<accession>A0A4Q9QWG6</accession>
<dbReference type="Pfam" id="PF04828">
    <property type="entry name" value="GFA"/>
    <property type="match status" value="1"/>
</dbReference>
<comment type="similarity">
    <text evidence="1">Belongs to the Gfa family.</text>
</comment>
<evidence type="ECO:0000313" key="9">
    <source>
        <dbReference type="Proteomes" id="UP000293172"/>
    </source>
</evidence>
<protein>
    <submittedName>
        <fullName evidence="6">Aldehyde-activating protein</fullName>
    </submittedName>
</protein>
<dbReference type="PANTHER" id="PTHR33337">
    <property type="entry name" value="GFA DOMAIN-CONTAINING PROTEIN"/>
    <property type="match status" value="1"/>
</dbReference>
<evidence type="ECO:0000256" key="1">
    <source>
        <dbReference type="ARBA" id="ARBA00005495"/>
    </source>
</evidence>
<evidence type="ECO:0000256" key="4">
    <source>
        <dbReference type="ARBA" id="ARBA00023239"/>
    </source>
</evidence>
<dbReference type="PANTHER" id="PTHR33337:SF40">
    <property type="entry name" value="CENP-V_GFA DOMAIN-CONTAINING PROTEIN-RELATED"/>
    <property type="match status" value="1"/>
</dbReference>
<evidence type="ECO:0000313" key="8">
    <source>
        <dbReference type="Proteomes" id="UP000291334"/>
    </source>
</evidence>
<organism evidence="6 9">
    <name type="scientific">Phytopseudomonas dryadis</name>
    <dbReference type="NCBI Taxonomy" id="2487520"/>
    <lineage>
        <taxon>Bacteria</taxon>
        <taxon>Pseudomonadati</taxon>
        <taxon>Pseudomonadota</taxon>
        <taxon>Gammaproteobacteria</taxon>
        <taxon>Pseudomonadales</taxon>
        <taxon>Pseudomonadaceae</taxon>
        <taxon>Phytopseudomonas</taxon>
    </lineage>
</organism>
<evidence type="ECO:0000313" key="6">
    <source>
        <dbReference type="EMBL" id="TBU88305.1"/>
    </source>
</evidence>
<dbReference type="InterPro" id="IPR011057">
    <property type="entry name" value="Mss4-like_sf"/>
</dbReference>
<dbReference type="PROSITE" id="PS51257">
    <property type="entry name" value="PROKAR_LIPOPROTEIN"/>
    <property type="match status" value="1"/>
</dbReference>
<keyword evidence="3" id="KW-0862">Zinc</keyword>
<evidence type="ECO:0000259" key="5">
    <source>
        <dbReference type="PROSITE" id="PS51891"/>
    </source>
</evidence>
<proteinExistence type="inferred from homology"/>
<keyword evidence="8" id="KW-1185">Reference proteome</keyword>
<evidence type="ECO:0000256" key="2">
    <source>
        <dbReference type="ARBA" id="ARBA00022723"/>
    </source>
</evidence>
<dbReference type="Proteomes" id="UP000291334">
    <property type="component" value="Unassembled WGS sequence"/>
</dbReference>
<dbReference type="OrthoDB" id="4188830at2"/>
<keyword evidence="4" id="KW-0456">Lyase</keyword>